<dbReference type="OrthoDB" id="510539at2759"/>
<sequence length="211" mass="23938">MPLRWQEVTSRWKAGRVNELDAQKDGHFAVETPRIRKAQLAFGLSAWVLLGLAAVSQASLGERTSWAPPAQVATPTQKPWRSARLPRSLRPVNYELELWPWLFREGSSGLFLFHGRSTVTFRCLEATNLVVIYSKMLNYTEPVRVKSGADRSEVPVARVWQETANDYLVLLLRTPLRKGRVYTLQAAYCGELTDELVGLYRVEYTEAGVTK</sequence>
<dbReference type="GO" id="GO:0006508">
    <property type="term" value="P:proteolysis"/>
    <property type="evidence" value="ECO:0007669"/>
    <property type="project" value="TreeGrafter"/>
</dbReference>
<dbReference type="InterPro" id="IPR050344">
    <property type="entry name" value="Peptidase_M1_aminopeptidases"/>
</dbReference>
<dbReference type="GO" id="GO:0070006">
    <property type="term" value="F:metalloaminopeptidase activity"/>
    <property type="evidence" value="ECO:0007669"/>
    <property type="project" value="TreeGrafter"/>
</dbReference>
<dbReference type="Gene3D" id="2.60.40.1730">
    <property type="entry name" value="tricorn interacting facor f3 domain"/>
    <property type="match status" value="1"/>
</dbReference>
<reference evidence="2 3" key="1">
    <citation type="journal article" date="2018" name="Nat. Ecol. Evol.">
        <title>Shark genomes provide insights into elasmobranch evolution and the origin of vertebrates.</title>
        <authorList>
            <person name="Hara Y"/>
            <person name="Yamaguchi K"/>
            <person name="Onimaru K"/>
            <person name="Kadota M"/>
            <person name="Koyanagi M"/>
            <person name="Keeley SD"/>
            <person name="Tatsumi K"/>
            <person name="Tanaka K"/>
            <person name="Motone F"/>
            <person name="Kageyama Y"/>
            <person name="Nozu R"/>
            <person name="Adachi N"/>
            <person name="Nishimura O"/>
            <person name="Nakagawa R"/>
            <person name="Tanegashima C"/>
            <person name="Kiyatake I"/>
            <person name="Matsumoto R"/>
            <person name="Murakumo K"/>
            <person name="Nishida K"/>
            <person name="Terakita A"/>
            <person name="Kuratani S"/>
            <person name="Sato K"/>
            <person name="Hyodo S Kuraku.S."/>
        </authorList>
    </citation>
    <scope>NUCLEOTIDE SEQUENCE [LARGE SCALE GENOMIC DNA]</scope>
</reference>
<dbReference type="STRING" id="137246.A0A401SNP4"/>
<keyword evidence="3" id="KW-1185">Reference proteome</keyword>
<protein>
    <recommendedName>
        <fullName evidence="1">Aminopeptidase N-like N-terminal domain-containing protein</fullName>
    </recommendedName>
</protein>
<dbReference type="GO" id="GO:0005615">
    <property type="term" value="C:extracellular space"/>
    <property type="evidence" value="ECO:0007669"/>
    <property type="project" value="TreeGrafter"/>
</dbReference>
<evidence type="ECO:0000259" key="1">
    <source>
        <dbReference type="Pfam" id="PF17900"/>
    </source>
</evidence>
<dbReference type="EMBL" id="BEZZ01000407">
    <property type="protein sequence ID" value="GCC31991.1"/>
    <property type="molecule type" value="Genomic_DNA"/>
</dbReference>
<dbReference type="InterPro" id="IPR045357">
    <property type="entry name" value="Aminopeptidase_N-like_N"/>
</dbReference>
<dbReference type="Pfam" id="PF17900">
    <property type="entry name" value="Peptidase_M1_N"/>
    <property type="match status" value="1"/>
</dbReference>
<dbReference type="OMA" id="WPWLFRE"/>
<comment type="caution">
    <text evidence="2">The sequence shown here is derived from an EMBL/GenBank/DDBJ whole genome shotgun (WGS) entry which is preliminary data.</text>
</comment>
<dbReference type="GO" id="GO:0043171">
    <property type="term" value="P:peptide catabolic process"/>
    <property type="evidence" value="ECO:0007669"/>
    <property type="project" value="TreeGrafter"/>
</dbReference>
<dbReference type="Proteomes" id="UP000287033">
    <property type="component" value="Unassembled WGS sequence"/>
</dbReference>
<name>A0A401SNP4_CHIPU</name>
<proteinExistence type="predicted"/>
<evidence type="ECO:0000313" key="2">
    <source>
        <dbReference type="EMBL" id="GCC31991.1"/>
    </source>
</evidence>
<dbReference type="GO" id="GO:0042277">
    <property type="term" value="F:peptide binding"/>
    <property type="evidence" value="ECO:0007669"/>
    <property type="project" value="TreeGrafter"/>
</dbReference>
<dbReference type="GO" id="GO:0008270">
    <property type="term" value="F:zinc ion binding"/>
    <property type="evidence" value="ECO:0007669"/>
    <property type="project" value="TreeGrafter"/>
</dbReference>
<feature type="domain" description="Aminopeptidase N-like N-terminal" evidence="1">
    <location>
        <begin position="91"/>
        <end position="210"/>
    </location>
</feature>
<dbReference type="GO" id="GO:0016020">
    <property type="term" value="C:membrane"/>
    <property type="evidence" value="ECO:0007669"/>
    <property type="project" value="TreeGrafter"/>
</dbReference>
<organism evidence="2 3">
    <name type="scientific">Chiloscyllium punctatum</name>
    <name type="common">Brownbanded bambooshark</name>
    <name type="synonym">Hemiscyllium punctatum</name>
    <dbReference type="NCBI Taxonomy" id="137246"/>
    <lineage>
        <taxon>Eukaryota</taxon>
        <taxon>Metazoa</taxon>
        <taxon>Chordata</taxon>
        <taxon>Craniata</taxon>
        <taxon>Vertebrata</taxon>
        <taxon>Chondrichthyes</taxon>
        <taxon>Elasmobranchii</taxon>
        <taxon>Galeomorphii</taxon>
        <taxon>Galeoidea</taxon>
        <taxon>Orectolobiformes</taxon>
        <taxon>Hemiscylliidae</taxon>
        <taxon>Chiloscyllium</taxon>
    </lineage>
</organism>
<accession>A0A401SNP4</accession>
<dbReference type="SUPFAM" id="SSF63737">
    <property type="entry name" value="Leukotriene A4 hydrolase N-terminal domain"/>
    <property type="match status" value="1"/>
</dbReference>
<dbReference type="GO" id="GO:0005737">
    <property type="term" value="C:cytoplasm"/>
    <property type="evidence" value="ECO:0007669"/>
    <property type="project" value="TreeGrafter"/>
</dbReference>
<dbReference type="AlphaFoldDB" id="A0A401SNP4"/>
<evidence type="ECO:0000313" key="3">
    <source>
        <dbReference type="Proteomes" id="UP000287033"/>
    </source>
</evidence>
<dbReference type="PANTHER" id="PTHR11533:SF301">
    <property type="entry name" value="AMINOPEPTIDASE"/>
    <property type="match status" value="1"/>
</dbReference>
<gene>
    <name evidence="2" type="ORF">chiPu_0010451</name>
</gene>
<dbReference type="PANTHER" id="PTHR11533">
    <property type="entry name" value="PROTEASE M1 ZINC METALLOPROTEASE"/>
    <property type="match status" value="1"/>
</dbReference>
<dbReference type="InterPro" id="IPR042097">
    <property type="entry name" value="Aminopeptidase_N-like_N_sf"/>
</dbReference>